<organism evidence="3">
    <name type="scientific">Anoplophora glabripennis</name>
    <name type="common">Asian longhorn beetle</name>
    <name type="synonym">Anoplophora nobilis</name>
    <dbReference type="NCBI Taxonomy" id="217634"/>
    <lineage>
        <taxon>Eukaryota</taxon>
        <taxon>Metazoa</taxon>
        <taxon>Ecdysozoa</taxon>
        <taxon>Arthropoda</taxon>
        <taxon>Hexapoda</taxon>
        <taxon>Insecta</taxon>
        <taxon>Pterygota</taxon>
        <taxon>Neoptera</taxon>
        <taxon>Endopterygota</taxon>
        <taxon>Coleoptera</taxon>
        <taxon>Polyphaga</taxon>
        <taxon>Cucujiformia</taxon>
        <taxon>Chrysomeloidea</taxon>
        <taxon>Cerambycidae</taxon>
        <taxon>Lamiinae</taxon>
        <taxon>Lamiini</taxon>
        <taxon>Anoplophora</taxon>
    </lineage>
</organism>
<evidence type="ECO:0000313" key="3">
    <source>
        <dbReference type="EMBL" id="JAB66686.1"/>
    </source>
</evidence>
<dbReference type="Gene3D" id="3.40.220.10">
    <property type="entry name" value="Leucine Aminopeptidase, subunit E, domain 1"/>
    <property type="match status" value="1"/>
</dbReference>
<dbReference type="InterPro" id="IPR001878">
    <property type="entry name" value="Znf_CCHC"/>
</dbReference>
<dbReference type="GO" id="GO:0003676">
    <property type="term" value="F:nucleic acid binding"/>
    <property type="evidence" value="ECO:0007669"/>
    <property type="project" value="InterPro"/>
</dbReference>
<keyword evidence="1" id="KW-0862">Zinc</keyword>
<dbReference type="InterPro" id="IPR036875">
    <property type="entry name" value="Znf_CCHC_sf"/>
</dbReference>
<dbReference type="PROSITE" id="PS50158">
    <property type="entry name" value="ZF_CCHC"/>
    <property type="match status" value="1"/>
</dbReference>
<dbReference type="EMBL" id="GALX01001780">
    <property type="protein sequence ID" value="JAB66686.1"/>
    <property type="molecule type" value="Transcribed_RNA"/>
</dbReference>
<keyword evidence="1" id="KW-0479">Metal-binding</keyword>
<feature type="non-terminal residue" evidence="3">
    <location>
        <position position="469"/>
    </location>
</feature>
<dbReference type="SUPFAM" id="SSF57756">
    <property type="entry name" value="Retrovirus zinc finger-like domains"/>
    <property type="match status" value="1"/>
</dbReference>
<feature type="domain" description="CCHC-type" evidence="2">
    <location>
        <begin position="283"/>
        <end position="296"/>
    </location>
</feature>
<dbReference type="Pfam" id="PF03732">
    <property type="entry name" value="Retrotrans_gag"/>
    <property type="match status" value="1"/>
</dbReference>
<feature type="non-terminal residue" evidence="3">
    <location>
        <position position="1"/>
    </location>
</feature>
<evidence type="ECO:0000259" key="2">
    <source>
        <dbReference type="PROSITE" id="PS50158"/>
    </source>
</evidence>
<reference evidence="3" key="1">
    <citation type="submission" date="2013-07" db="EMBL/GenBank/DDBJ databases">
        <title>Midgut Transcriptome Profiling of Anoplphora glabripennis, a Lignocellulose Degrading, Wood-Boring Cerambycid.</title>
        <authorList>
            <person name="Scully E.D."/>
            <person name="Hoover K."/>
            <person name="Carlson J.E."/>
            <person name="Tien M."/>
            <person name="Geib S.M."/>
        </authorList>
    </citation>
    <scope>NUCLEOTIDE SEQUENCE</scope>
</reference>
<keyword evidence="1" id="KW-0863">Zinc-finger</keyword>
<protein>
    <submittedName>
        <fullName evidence="3">Gag-Pol polyprotein</fullName>
    </submittedName>
</protein>
<proteinExistence type="predicted"/>
<dbReference type="InterPro" id="IPR043472">
    <property type="entry name" value="Macro_dom-like"/>
</dbReference>
<evidence type="ECO:0000256" key="1">
    <source>
        <dbReference type="PROSITE-ProRule" id="PRU00047"/>
    </source>
</evidence>
<dbReference type="InterPro" id="IPR005162">
    <property type="entry name" value="Retrotrans_gag_dom"/>
</dbReference>
<accession>V5IA54</accession>
<dbReference type="AlphaFoldDB" id="V5IA54"/>
<dbReference type="GO" id="GO:0008270">
    <property type="term" value="F:zinc ion binding"/>
    <property type="evidence" value="ECO:0007669"/>
    <property type="project" value="UniProtKB-KW"/>
</dbReference>
<gene>
    <name evidence="3" type="primary">POL</name>
</gene>
<name>V5IA54_ANOGL</name>
<sequence length="469" mass="54284">LNHIQRRCSLLKIENEIQRSKFASFETHILVLYGLFLEQKDTSLANPLASSTVLVPNEVSTSVIRNLVKPVSVAKWGIKFSGDPQKESVMAFLERVIELSEARHVSEEELFVSAFDLFTGPALLWFRNIKKRVHSWSELVSNLKRDFLPVYYENDLFAEIRARKQGPTENVLFYIIAMEALFNRLSSPPEEMEIVRQIRRNLNPFFAEKLVLVEINCLIDLKEKCRLIQELKVQNERYHPPSARKNQLLEPDLACLNLNNDSVAEFVNEISEKQINTTSSLQCWNCSQIGHSHRNCSAPKTKFCYRCGCRNEYSTSCIRCNPKKLGRRCRVDSSESVSDRQTKRYDAERICKQCKDKTYTGSSSDFVDSRKSYALCSIEVGQTREIPFTEKLNLEERSQPFKDELGNEVLKNVLEDFKLPLRFRDKQVDLFSVSNEYSLVHCVAEDLRMNKGIACKFKKMFGQVDKLRK</sequence>